<gene>
    <name evidence="3" type="ORF">FALBO_13551</name>
</gene>
<comment type="caution">
    <text evidence="3">The sequence shown here is derived from an EMBL/GenBank/DDBJ whole genome shotgun (WGS) entry which is preliminary data.</text>
</comment>
<dbReference type="SUPFAM" id="SSF56112">
    <property type="entry name" value="Protein kinase-like (PK-like)"/>
    <property type="match status" value="1"/>
</dbReference>
<name>A0A8H4P6Z6_9HYPO</name>
<dbReference type="Proteomes" id="UP000554235">
    <property type="component" value="Unassembled WGS sequence"/>
</dbReference>
<dbReference type="Gene3D" id="3.90.1200.10">
    <property type="match status" value="1"/>
</dbReference>
<sequence>MSSYSSADDEYDSDEPPELVLDLDKLKDRATETMHAACISVKRLTRGSRHEIFALKFEETDATPHESLIRAKYSCIARFARVKGTVAKEESEIATIRYLKQHTSIPVPEIYYEDLDPVNEVGAAFVLMERLPGRHLYKIWDDLSLDNKKAALSEIASVMVQFASLRFDQIGCLTQGGIGPIVSPCYEVPKGPFDSTLAYLESFVSTDLAESPELAELFQQIRTELAMFTCQDNLVYLEPPFVLVHADFDAQNMLFVEPSDGSGLKLTGLIDFEFAHTGPVYHLYEYPIFIQDVSWSKHLYAENATLRAHFVSQIFNSLPDSDAQKSFITAINSKCFLLNSFQDTFMSMKCSEDTLIQSATYYLKSLKDGTGLAYSGRLDYKPELYSDLGKPIDSETPVTADETLAEGSGDEA</sequence>
<dbReference type="OrthoDB" id="10003767at2759"/>
<dbReference type="EMBL" id="JAADYS010002115">
    <property type="protein sequence ID" value="KAF4459678.1"/>
    <property type="molecule type" value="Genomic_DNA"/>
</dbReference>
<keyword evidence="4" id="KW-1185">Reference proteome</keyword>
<protein>
    <submittedName>
        <fullName evidence="3">Aim9p</fullName>
    </submittedName>
</protein>
<evidence type="ECO:0000259" key="2">
    <source>
        <dbReference type="Pfam" id="PF01636"/>
    </source>
</evidence>
<reference evidence="3 4" key="1">
    <citation type="submission" date="2020-01" db="EMBL/GenBank/DDBJ databases">
        <title>Identification and distribution of gene clusters putatively required for synthesis of sphingolipid metabolism inhibitors in phylogenetically diverse species of the filamentous fungus Fusarium.</title>
        <authorList>
            <person name="Kim H.-S."/>
            <person name="Busman M."/>
            <person name="Brown D.W."/>
            <person name="Divon H."/>
            <person name="Uhlig S."/>
            <person name="Proctor R.H."/>
        </authorList>
    </citation>
    <scope>NUCLEOTIDE SEQUENCE [LARGE SCALE GENOMIC DNA]</scope>
    <source>
        <strain evidence="3 4">NRRL 20459</strain>
    </source>
</reference>
<dbReference type="Pfam" id="PF01636">
    <property type="entry name" value="APH"/>
    <property type="match status" value="1"/>
</dbReference>
<evidence type="ECO:0000313" key="4">
    <source>
        <dbReference type="Proteomes" id="UP000554235"/>
    </source>
</evidence>
<organism evidence="3 4">
    <name type="scientific">Fusarium albosuccineum</name>
    <dbReference type="NCBI Taxonomy" id="1237068"/>
    <lineage>
        <taxon>Eukaryota</taxon>
        <taxon>Fungi</taxon>
        <taxon>Dikarya</taxon>
        <taxon>Ascomycota</taxon>
        <taxon>Pezizomycotina</taxon>
        <taxon>Sordariomycetes</taxon>
        <taxon>Hypocreomycetidae</taxon>
        <taxon>Hypocreales</taxon>
        <taxon>Nectriaceae</taxon>
        <taxon>Fusarium</taxon>
        <taxon>Fusarium decemcellulare species complex</taxon>
    </lineage>
</organism>
<dbReference type="InterPro" id="IPR002575">
    <property type="entry name" value="Aminoglycoside_PTrfase"/>
</dbReference>
<dbReference type="InterPro" id="IPR051678">
    <property type="entry name" value="AGP_Transferase"/>
</dbReference>
<feature type="region of interest" description="Disordered" evidence="1">
    <location>
        <begin position="389"/>
        <end position="412"/>
    </location>
</feature>
<dbReference type="AlphaFoldDB" id="A0A8H4P6Z6"/>
<accession>A0A8H4P6Z6</accession>
<evidence type="ECO:0000256" key="1">
    <source>
        <dbReference type="SAM" id="MobiDB-lite"/>
    </source>
</evidence>
<evidence type="ECO:0000313" key="3">
    <source>
        <dbReference type="EMBL" id="KAF4459678.1"/>
    </source>
</evidence>
<feature type="domain" description="Aminoglycoside phosphotransferase" evidence="2">
    <location>
        <begin position="76"/>
        <end position="281"/>
    </location>
</feature>
<dbReference type="InterPro" id="IPR011009">
    <property type="entry name" value="Kinase-like_dom_sf"/>
</dbReference>
<dbReference type="PANTHER" id="PTHR21310:SF13">
    <property type="entry name" value="AMINOGLYCOSIDE PHOSPHOTRANSFERASE DOMAIN-CONTAINING PROTEIN"/>
    <property type="match status" value="1"/>
</dbReference>
<proteinExistence type="predicted"/>
<dbReference type="PANTHER" id="PTHR21310">
    <property type="entry name" value="AMINOGLYCOSIDE PHOSPHOTRANSFERASE-RELATED-RELATED"/>
    <property type="match status" value="1"/>
</dbReference>